<evidence type="ECO:0000313" key="2">
    <source>
        <dbReference type="EMBL" id="QQV92309.1"/>
    </source>
</evidence>
<evidence type="ECO:0000313" key="3">
    <source>
        <dbReference type="Proteomes" id="UP000596381"/>
    </source>
</evidence>
<feature type="transmembrane region" description="Helical" evidence="1">
    <location>
        <begin position="58"/>
        <end position="82"/>
    </location>
</feature>
<sequence>METLLLITFVALIVLLILGTLLFIANWQLAKFAAKDAILFDNSWKGRLVRTLRDWTSYGVKLTCLICYLMSIFFRFILVSLLESERRYWYYA</sequence>
<organism evidence="2 3">
    <name type="scientific">Klebsiella phage vB_KpM_FBKp24</name>
    <dbReference type="NCBI Taxonomy" id="2801834"/>
    <lineage>
        <taxon>Viruses</taxon>
        <taxon>Duplodnaviria</taxon>
        <taxon>Heunggongvirae</taxon>
        <taxon>Uroviricota</taxon>
        <taxon>Caudoviricetes</taxon>
        <taxon>Chimalliviridae</taxon>
        <taxon>Maaswegvirus</taxon>
        <taxon>Maaswegvirus Kp24</taxon>
    </lineage>
</organism>
<dbReference type="EMBL" id="MW394391">
    <property type="protein sequence ID" value="QQV92309.1"/>
    <property type="molecule type" value="Genomic_DNA"/>
</dbReference>
<keyword evidence="3" id="KW-1185">Reference proteome</keyword>
<name>A0A7U0J5M3_9CAUD</name>
<evidence type="ECO:0000256" key="1">
    <source>
        <dbReference type="SAM" id="Phobius"/>
    </source>
</evidence>
<accession>A0A7U0J5M3</accession>
<reference evidence="2 3" key="1">
    <citation type="submission" date="2020-12" db="EMBL/GenBank/DDBJ databases">
        <title>Genomic characterization of four novel bacteriophages infecting Klebsiella pneumoniae.</title>
        <authorList>
            <person name="Estrada Bonilla B."/>
            <person name="Costa A.R."/>
            <person name="van Rossum T."/>
            <person name="Hagedoorn S."/>
            <person name="Wallinga H."/>
            <person name="Xiao M."/>
            <person name="Song W."/>
            <person name="Haas P.-J."/>
            <person name="Nobrega F.L."/>
            <person name="Brouns S.J.J."/>
        </authorList>
    </citation>
    <scope>NUCLEOTIDE SEQUENCE [LARGE SCALE GENOMIC DNA]</scope>
</reference>
<gene>
    <name evidence="2" type="ORF">vBKpMFBKp24_131</name>
</gene>
<protein>
    <submittedName>
        <fullName evidence="2">Uncharacterized protein</fullName>
    </submittedName>
</protein>
<keyword evidence="1" id="KW-0472">Membrane</keyword>
<keyword evidence="1" id="KW-1133">Transmembrane helix</keyword>
<keyword evidence="1" id="KW-0812">Transmembrane</keyword>
<dbReference type="Proteomes" id="UP000596381">
    <property type="component" value="Segment"/>
</dbReference>
<proteinExistence type="predicted"/>